<organism evidence="1 2">
    <name type="scientific">Albidovulum salinarum</name>
    <dbReference type="NCBI Taxonomy" id="2984153"/>
    <lineage>
        <taxon>Bacteria</taxon>
        <taxon>Pseudomonadati</taxon>
        <taxon>Pseudomonadota</taxon>
        <taxon>Alphaproteobacteria</taxon>
        <taxon>Rhodobacterales</taxon>
        <taxon>Paracoccaceae</taxon>
        <taxon>Albidovulum</taxon>
    </lineage>
</organism>
<comment type="caution">
    <text evidence="1">The sequence shown here is derived from an EMBL/GenBank/DDBJ whole genome shotgun (WGS) entry which is preliminary data.</text>
</comment>
<dbReference type="InterPro" id="IPR036410">
    <property type="entry name" value="HSP_DnaJ_Cys-rich_dom_sf"/>
</dbReference>
<dbReference type="SUPFAM" id="SSF57938">
    <property type="entry name" value="DnaJ/Hsp40 cysteine-rich domain"/>
    <property type="match status" value="1"/>
</dbReference>
<evidence type="ECO:0008006" key="3">
    <source>
        <dbReference type="Google" id="ProtNLM"/>
    </source>
</evidence>
<gene>
    <name evidence="1" type="ORF">OEZ60_09355</name>
</gene>
<name>A0ABT2X2R0_9RHOB</name>
<evidence type="ECO:0000313" key="1">
    <source>
        <dbReference type="EMBL" id="MCU9848213.1"/>
    </source>
</evidence>
<reference evidence="1 2" key="1">
    <citation type="submission" date="2022-10" db="EMBL/GenBank/DDBJ databases">
        <title>Defluviimonas sp. nov., isolated from ocean surface sediments.</title>
        <authorList>
            <person name="He W."/>
            <person name="Wang L."/>
            <person name="Zhang D.-F."/>
        </authorList>
    </citation>
    <scope>NUCLEOTIDE SEQUENCE [LARGE SCALE GENOMIC DNA]</scope>
    <source>
        <strain evidence="1 2">WL0024</strain>
    </source>
</reference>
<dbReference type="EMBL" id="JAOVQO010000007">
    <property type="protein sequence ID" value="MCU9848213.1"/>
    <property type="molecule type" value="Genomic_DNA"/>
</dbReference>
<dbReference type="RefSeq" id="WP_263335352.1">
    <property type="nucleotide sequence ID" value="NZ_JAOVQO010000007.1"/>
</dbReference>
<protein>
    <recommendedName>
        <fullName evidence="3">Molecular chaperone DnaJ</fullName>
    </recommendedName>
</protein>
<dbReference type="Proteomes" id="UP001209535">
    <property type="component" value="Unassembled WGS sequence"/>
</dbReference>
<evidence type="ECO:0000313" key="2">
    <source>
        <dbReference type="Proteomes" id="UP001209535"/>
    </source>
</evidence>
<sequence>MKKPSPGGSQTPDVKRRCHRCHGTGRVPCTICGGKGEVARGADHRGNPQFDRCTGCFGIKVSRCPACRGDGFS</sequence>
<keyword evidence="2" id="KW-1185">Reference proteome</keyword>
<proteinExistence type="predicted"/>
<accession>A0ABT2X2R0</accession>